<keyword evidence="4" id="KW-1185">Reference proteome</keyword>
<dbReference type="RefSeq" id="WP_341468478.1">
    <property type="nucleotide sequence ID" value="NZ_CP128399.1"/>
</dbReference>
<evidence type="ECO:0008006" key="5">
    <source>
        <dbReference type="Google" id="ProtNLM"/>
    </source>
</evidence>
<dbReference type="InterPro" id="IPR038764">
    <property type="entry name" value="GNAT_N_AcTrfase_prd"/>
</dbReference>
<gene>
    <name evidence="1" type="ORF">HXX08_02370</name>
    <name evidence="2" type="ORF">OZ401_002394</name>
</gene>
<dbReference type="EMBL" id="CP128399">
    <property type="protein sequence ID" value="WJW66590.1"/>
    <property type="molecule type" value="Genomic_DNA"/>
</dbReference>
<evidence type="ECO:0000313" key="3">
    <source>
        <dbReference type="Proteomes" id="UP000521676"/>
    </source>
</evidence>
<reference evidence="2" key="2">
    <citation type="journal article" date="2024" name="Nature">
        <title>Anoxygenic phototroph of the Chloroflexota uses a type I reaction centre.</title>
        <authorList>
            <person name="Tsuji J.M."/>
            <person name="Shaw N.A."/>
            <person name="Nagashima S."/>
            <person name="Venkiteswaran J.J."/>
            <person name="Schiff S.L."/>
            <person name="Watanabe T."/>
            <person name="Fukui M."/>
            <person name="Hanada S."/>
            <person name="Tank M."/>
            <person name="Neufeld J.D."/>
        </authorList>
    </citation>
    <scope>NUCLEOTIDE SEQUENCE</scope>
    <source>
        <strain evidence="2">L227-S17</strain>
    </source>
</reference>
<evidence type="ECO:0000313" key="2">
    <source>
        <dbReference type="EMBL" id="WJW66590.1"/>
    </source>
</evidence>
<evidence type="ECO:0000313" key="4">
    <source>
        <dbReference type="Proteomes" id="UP001431572"/>
    </source>
</evidence>
<protein>
    <recommendedName>
        <fullName evidence="5">GNAT family N-acetyltransferase</fullName>
    </recommendedName>
</protein>
<dbReference type="PANTHER" id="PTHR41700:SF1">
    <property type="entry name" value="N-ACETYLTRANSFERASE DOMAIN-CONTAINING PROTEIN"/>
    <property type="match status" value="1"/>
</dbReference>
<sequence length="295" mass="33774">MSNSPVRTFYVRKVQSIEEFRACQQVHRRTWGLNPEDTVLHLPLLVGLQKNGGLVLGAFANSASNEELVGFAVSFIGQDSESHRFYHYSQITGILPEWQSQGVGFALKTVQREEVLALGFDLIRWSFDPLESRNAYFNLTRLGGLSRQYIPEMYGKGWGGLYGQLDTDRMIIDWELSTPRVIDRLESVRKGDTLPGIPEDAANLLEVEWAENRYPIISGDNTSSTATHLKMEIPYNFRELEIAYPEEARRWRAQTRALFLNYLAVGYHVNGFASVRDERGLRAFYLLTDNNQQWS</sequence>
<dbReference type="Proteomes" id="UP001431572">
    <property type="component" value="Chromosome 1"/>
</dbReference>
<proteinExistence type="predicted"/>
<dbReference type="PANTHER" id="PTHR41700">
    <property type="entry name" value="GCN5-RELATED N-ACETYLTRANSFERASE"/>
    <property type="match status" value="1"/>
</dbReference>
<name>A0A8T7LWW9_9CHLR</name>
<organism evidence="1 3">
    <name type="scientific">Candidatus Chlorohelix allophototropha</name>
    <dbReference type="NCBI Taxonomy" id="3003348"/>
    <lineage>
        <taxon>Bacteria</taxon>
        <taxon>Bacillati</taxon>
        <taxon>Chloroflexota</taxon>
        <taxon>Chloroflexia</taxon>
        <taxon>Candidatus Chloroheliales</taxon>
        <taxon>Candidatus Chloroheliaceae</taxon>
        <taxon>Candidatus Chlorohelix</taxon>
    </lineage>
</organism>
<accession>A0A8T7LWW9</accession>
<dbReference type="AlphaFoldDB" id="A0A8T7LWW9"/>
<dbReference type="Proteomes" id="UP000521676">
    <property type="component" value="Unassembled WGS sequence"/>
</dbReference>
<dbReference type="EMBL" id="JACATZ010000001">
    <property type="protein sequence ID" value="NWJ44702.1"/>
    <property type="molecule type" value="Genomic_DNA"/>
</dbReference>
<evidence type="ECO:0000313" key="1">
    <source>
        <dbReference type="EMBL" id="NWJ44702.1"/>
    </source>
</evidence>
<dbReference type="InterPro" id="IPR016181">
    <property type="entry name" value="Acyl_CoA_acyltransferase"/>
</dbReference>
<reference evidence="1 3" key="1">
    <citation type="submission" date="2020-06" db="EMBL/GenBank/DDBJ databases">
        <title>Anoxygenic phototrophic Chloroflexota member uses a Type I reaction center.</title>
        <authorList>
            <person name="Tsuji J.M."/>
            <person name="Shaw N.A."/>
            <person name="Nagashima S."/>
            <person name="Venkiteswaran J."/>
            <person name="Schiff S.L."/>
            <person name="Hanada S."/>
            <person name="Tank M."/>
            <person name="Neufeld J.D."/>
        </authorList>
    </citation>
    <scope>NUCLEOTIDE SEQUENCE [LARGE SCALE GENOMIC DNA]</scope>
    <source>
        <strain evidence="1">L227-S17</strain>
    </source>
</reference>
<dbReference type="SUPFAM" id="SSF55729">
    <property type="entry name" value="Acyl-CoA N-acyltransferases (Nat)"/>
    <property type="match status" value="1"/>
</dbReference>